<dbReference type="AlphaFoldDB" id="A0A6I9PIN4"/>
<dbReference type="GO" id="GO:0043123">
    <property type="term" value="P:positive regulation of canonical NF-kappaB signal transduction"/>
    <property type="evidence" value="ECO:0007669"/>
    <property type="project" value="TreeGrafter"/>
</dbReference>
<reference evidence="4" key="1">
    <citation type="submission" date="2025-08" db="UniProtKB">
        <authorList>
            <consortium name="RefSeq"/>
        </authorList>
    </citation>
    <scope>IDENTIFICATION</scope>
    <source>
        <tissue evidence="4">Muscle</tissue>
    </source>
</reference>
<dbReference type="GO" id="GO:0006959">
    <property type="term" value="P:humoral immune response"/>
    <property type="evidence" value="ECO:0007669"/>
    <property type="project" value="TreeGrafter"/>
</dbReference>
<gene>
    <name evidence="4" type="primary">LOC104960497</name>
</gene>
<dbReference type="KEGG" id="ncc:104960497"/>
<dbReference type="Pfam" id="PF08357">
    <property type="entry name" value="SEFIR"/>
    <property type="match status" value="1"/>
</dbReference>
<feature type="region of interest" description="Disordered" evidence="1">
    <location>
        <begin position="97"/>
        <end position="123"/>
    </location>
</feature>
<dbReference type="PANTHER" id="PTHR34257:SF4">
    <property type="entry name" value="ADAPTER PROTEIN CIKS"/>
    <property type="match status" value="1"/>
</dbReference>
<evidence type="ECO:0000313" key="4">
    <source>
        <dbReference type="RefSeq" id="XP_010786868.1"/>
    </source>
</evidence>
<name>A0A6I9PIN4_9TELE</name>
<feature type="domain" description="SEFIR" evidence="2">
    <location>
        <begin position="306"/>
        <end position="443"/>
    </location>
</feature>
<dbReference type="InterPro" id="IPR053047">
    <property type="entry name" value="E3_ubiq_ligase_TRAF3IP2"/>
</dbReference>
<dbReference type="Proteomes" id="UP000504611">
    <property type="component" value="Unplaced"/>
</dbReference>
<proteinExistence type="predicted"/>
<sequence length="479" mass="55218">MHGLQADLVKMDKSEEPPELKVFPITNKSEHFLQPLIPEVKVNQMFHANPHHNRSIPAHYMDADYFCQKGAIAVGQVNQNCGSQPVCDTRRDLMEHKEPEDRGAAPARMNLHHRPRPAETRAGDTRADCSCLECGSHRFGNTEPANTDTTRGEDEFNSQLQSDEEDLELPCPLRSDDEWQHYQPRQPPHHYMHNYDPRHTMNIGYYQQQFNPYPGHRYPPQPCHHSAPYQQRGPWDDYQNWHRHPHDPMNSMVAQGGVSVNVPQFFVPPVEGMSQVSVLNLSPAGEEASVSHPQEKRRTISLPEECRNILITYSSDISSEIVPFVDFLTKQGFRPAIGIFDNPIRRLDINKWKDSYLRDPSTLIIVAISQKYKEDIEGYAVDNHGLHTKYVHSMMQNEFIQQGSLNFRFIPLLFPNASQKHVPCWLQNTRVYRWPQDTEDLLLRLLREERYIPPPVPLELTLIIRPVTPSCSSSVNAHL</sequence>
<dbReference type="InterPro" id="IPR013568">
    <property type="entry name" value="SEFIR_dom"/>
</dbReference>
<evidence type="ECO:0000256" key="1">
    <source>
        <dbReference type="SAM" id="MobiDB-lite"/>
    </source>
</evidence>
<accession>A0A6I9PIN4</accession>
<evidence type="ECO:0000313" key="3">
    <source>
        <dbReference type="Proteomes" id="UP000504611"/>
    </source>
</evidence>
<dbReference type="GeneID" id="104960497"/>
<organism evidence="3 4">
    <name type="scientific">Notothenia coriiceps</name>
    <name type="common">black rockcod</name>
    <dbReference type="NCBI Taxonomy" id="8208"/>
    <lineage>
        <taxon>Eukaryota</taxon>
        <taxon>Metazoa</taxon>
        <taxon>Chordata</taxon>
        <taxon>Craniata</taxon>
        <taxon>Vertebrata</taxon>
        <taxon>Euteleostomi</taxon>
        <taxon>Actinopterygii</taxon>
        <taxon>Neopterygii</taxon>
        <taxon>Teleostei</taxon>
        <taxon>Neoteleostei</taxon>
        <taxon>Acanthomorphata</taxon>
        <taxon>Eupercaria</taxon>
        <taxon>Perciformes</taxon>
        <taxon>Notothenioidei</taxon>
        <taxon>Nototheniidae</taxon>
        <taxon>Notothenia</taxon>
    </lineage>
</organism>
<evidence type="ECO:0000259" key="2">
    <source>
        <dbReference type="PROSITE" id="PS51534"/>
    </source>
</evidence>
<protein>
    <submittedName>
        <fullName evidence="4">Adapter protein CIKS-like</fullName>
    </submittedName>
</protein>
<keyword evidence="3" id="KW-1185">Reference proteome</keyword>
<dbReference type="OrthoDB" id="6021171at2759"/>
<feature type="region of interest" description="Disordered" evidence="1">
    <location>
        <begin position="141"/>
        <end position="165"/>
    </location>
</feature>
<dbReference type="PANTHER" id="PTHR34257">
    <property type="entry name" value="ADAPTER PROTEIN CIKS"/>
    <property type="match status" value="1"/>
</dbReference>
<dbReference type="RefSeq" id="XP_010786868.1">
    <property type="nucleotide sequence ID" value="XM_010788566.1"/>
</dbReference>
<dbReference type="PROSITE" id="PS51534">
    <property type="entry name" value="SEFIR"/>
    <property type="match status" value="1"/>
</dbReference>